<dbReference type="OrthoDB" id="8020841at2"/>
<evidence type="ECO:0000259" key="2">
    <source>
        <dbReference type="Pfam" id="PF22811"/>
    </source>
</evidence>
<gene>
    <name evidence="3" type="ORF">NH14_024675</name>
</gene>
<sequence length="138" mass="15401">MQCPKCNSDTKVKDTRGITRRRECLAAACRHRFYTEEHAVSKVGIRSRGVPMSGAPDSARLAELERENAALRAKLGGLDRQAPRVKARKRQTEESTRPAAFFTRESLVPDFHGELDAPADVPADWMPKLPLAAMGRMR</sequence>
<feature type="region of interest" description="Disordered" evidence="1">
    <location>
        <begin position="81"/>
        <end position="101"/>
    </location>
</feature>
<dbReference type="InterPro" id="IPR055173">
    <property type="entry name" value="NrdR-like_N"/>
</dbReference>
<reference evidence="3" key="2">
    <citation type="submission" date="2020-04" db="EMBL/GenBank/DDBJ databases">
        <authorList>
            <person name="Alexandrino P."/>
            <person name="Mendonca T."/>
            <person name="Guaman L."/>
            <person name="Cherix J."/>
            <person name="Lozano-Sakalauskas G."/>
            <person name="Fujita A."/>
            <person name="Filho E.R."/>
            <person name="Long P."/>
            <person name="Padilla G."/>
            <person name="Taciro M.K."/>
            <person name="Gomez J.G."/>
            <person name="Silva L.F."/>
            <person name="Torres M."/>
        </authorList>
    </citation>
    <scope>NUCLEOTIDE SEQUENCE</scope>
    <source>
        <strain evidence="3">LMG 19450</strain>
    </source>
</reference>
<feature type="domain" description="Transcriptional repressor NrdR-like N-terminal" evidence="2">
    <location>
        <begin position="1"/>
        <end position="37"/>
    </location>
</feature>
<organism evidence="3 4">
    <name type="scientific">Paraburkholderia sacchari</name>
    <dbReference type="NCBI Taxonomy" id="159450"/>
    <lineage>
        <taxon>Bacteria</taxon>
        <taxon>Pseudomonadati</taxon>
        <taxon>Pseudomonadota</taxon>
        <taxon>Betaproteobacteria</taxon>
        <taxon>Burkholderiales</taxon>
        <taxon>Burkholderiaceae</taxon>
        <taxon>Paraburkholderia</taxon>
    </lineage>
</organism>
<evidence type="ECO:0000313" key="4">
    <source>
        <dbReference type="Proteomes" id="UP000030460"/>
    </source>
</evidence>
<dbReference type="Pfam" id="PF22811">
    <property type="entry name" value="Zn_ribbon_NrdR"/>
    <property type="match status" value="1"/>
</dbReference>
<protein>
    <recommendedName>
        <fullName evidence="2">Transcriptional repressor NrdR-like N-terminal domain-containing protein</fullName>
    </recommendedName>
</protein>
<reference evidence="3" key="1">
    <citation type="journal article" date="2015" name="Genome Announc.">
        <title>Draft Genome Sequence of the Polyhydroxyalkanoate-Producing Bacterium Burkholderia sacchari LMG 19450 Isolated from Brazilian Sugarcane Plantation Soil.</title>
        <authorList>
            <person name="Alexandrino P.M."/>
            <person name="Mendonca T.T."/>
            <person name="Guaman Bautista L.P."/>
            <person name="Cherix J."/>
            <person name="Lozano-Sakalauskas G.C."/>
            <person name="Fujita A."/>
            <person name="Ramos Filho E."/>
            <person name="Long P."/>
            <person name="Padilla G."/>
            <person name="Taciro M.K."/>
            <person name="Gomez J.G."/>
            <person name="Silva L.F."/>
        </authorList>
    </citation>
    <scope>NUCLEOTIDE SEQUENCE</scope>
    <source>
        <strain evidence="3">LMG 19450</strain>
    </source>
</reference>
<dbReference type="EMBL" id="JTDB02000008">
    <property type="protein sequence ID" value="NLP64291.1"/>
    <property type="molecule type" value="Genomic_DNA"/>
</dbReference>
<name>A0A8T6ZHL2_9BURK</name>
<dbReference type="AlphaFoldDB" id="A0A8T6ZHL2"/>
<dbReference type="Proteomes" id="UP000030460">
    <property type="component" value="Unassembled WGS sequence"/>
</dbReference>
<accession>A0A8T6ZHL2</accession>
<comment type="caution">
    <text evidence="3">The sequence shown here is derived from an EMBL/GenBank/DDBJ whole genome shotgun (WGS) entry which is preliminary data.</text>
</comment>
<keyword evidence="4" id="KW-1185">Reference proteome</keyword>
<dbReference type="RefSeq" id="WP_152617243.1">
    <property type="nucleotide sequence ID" value="NZ_CADFGF010000007.1"/>
</dbReference>
<evidence type="ECO:0000313" key="3">
    <source>
        <dbReference type="EMBL" id="NLP64291.1"/>
    </source>
</evidence>
<proteinExistence type="predicted"/>
<evidence type="ECO:0000256" key="1">
    <source>
        <dbReference type="SAM" id="MobiDB-lite"/>
    </source>
</evidence>